<evidence type="ECO:0000256" key="1">
    <source>
        <dbReference type="SAM" id="MobiDB-lite"/>
    </source>
</evidence>
<feature type="region of interest" description="Disordered" evidence="1">
    <location>
        <begin position="1"/>
        <end position="40"/>
    </location>
</feature>
<organism evidence="2 3">
    <name type="scientific">Paraphoma chrysanthemicola</name>
    <dbReference type="NCBI Taxonomy" id="798071"/>
    <lineage>
        <taxon>Eukaryota</taxon>
        <taxon>Fungi</taxon>
        <taxon>Dikarya</taxon>
        <taxon>Ascomycota</taxon>
        <taxon>Pezizomycotina</taxon>
        <taxon>Dothideomycetes</taxon>
        <taxon>Pleosporomycetidae</taxon>
        <taxon>Pleosporales</taxon>
        <taxon>Pleosporineae</taxon>
        <taxon>Phaeosphaeriaceae</taxon>
        <taxon>Paraphoma</taxon>
    </lineage>
</organism>
<comment type="caution">
    <text evidence="2">The sequence shown here is derived from an EMBL/GenBank/DDBJ whole genome shotgun (WGS) entry which is preliminary data.</text>
</comment>
<feature type="compositionally biased region" description="Polar residues" evidence="1">
    <location>
        <begin position="13"/>
        <end position="31"/>
    </location>
</feature>
<evidence type="ECO:0000313" key="3">
    <source>
        <dbReference type="Proteomes" id="UP000813461"/>
    </source>
</evidence>
<sequence>MLAKEVETLRVAASSNPRPTLSPVPSQSSASTDEDKREDNVRIMFVRTKRQYDILFSVANNLAICTRSMDLSSFGDFGRHLKRLRTTLETDIGVHGAKSITPVSRKEAGDDESIMETCSQ</sequence>
<dbReference type="EMBL" id="JAGMVJ010000001">
    <property type="protein sequence ID" value="KAH7095214.1"/>
    <property type="molecule type" value="Genomic_DNA"/>
</dbReference>
<dbReference type="AlphaFoldDB" id="A0A8K0W4U5"/>
<evidence type="ECO:0000313" key="2">
    <source>
        <dbReference type="EMBL" id="KAH7095214.1"/>
    </source>
</evidence>
<proteinExistence type="predicted"/>
<keyword evidence="3" id="KW-1185">Reference proteome</keyword>
<accession>A0A8K0W4U5</accession>
<dbReference type="Proteomes" id="UP000813461">
    <property type="component" value="Unassembled WGS sequence"/>
</dbReference>
<gene>
    <name evidence="2" type="ORF">FB567DRAFT_511999</name>
</gene>
<reference evidence="2" key="1">
    <citation type="journal article" date="2021" name="Nat. Commun.">
        <title>Genetic determinants of endophytism in the Arabidopsis root mycobiome.</title>
        <authorList>
            <person name="Mesny F."/>
            <person name="Miyauchi S."/>
            <person name="Thiergart T."/>
            <person name="Pickel B."/>
            <person name="Atanasova L."/>
            <person name="Karlsson M."/>
            <person name="Huettel B."/>
            <person name="Barry K.W."/>
            <person name="Haridas S."/>
            <person name="Chen C."/>
            <person name="Bauer D."/>
            <person name="Andreopoulos W."/>
            <person name="Pangilinan J."/>
            <person name="LaButti K."/>
            <person name="Riley R."/>
            <person name="Lipzen A."/>
            <person name="Clum A."/>
            <person name="Drula E."/>
            <person name="Henrissat B."/>
            <person name="Kohler A."/>
            <person name="Grigoriev I.V."/>
            <person name="Martin F.M."/>
            <person name="Hacquard S."/>
        </authorList>
    </citation>
    <scope>NUCLEOTIDE SEQUENCE</scope>
    <source>
        <strain evidence="2">MPI-SDFR-AT-0120</strain>
    </source>
</reference>
<name>A0A8K0W4U5_9PLEO</name>
<dbReference type="OrthoDB" id="3797965at2759"/>
<protein>
    <submittedName>
        <fullName evidence="2">Uncharacterized protein</fullName>
    </submittedName>
</protein>